<dbReference type="EMBL" id="UYRU01044847">
    <property type="protein sequence ID" value="VDK87912.1"/>
    <property type="molecule type" value="Genomic_DNA"/>
</dbReference>
<feature type="region of interest" description="Disordered" evidence="3">
    <location>
        <begin position="187"/>
        <end position="218"/>
    </location>
</feature>
<reference evidence="4 5" key="1">
    <citation type="submission" date="2018-11" db="EMBL/GenBank/DDBJ databases">
        <authorList>
            <consortium name="Pathogen Informatics"/>
        </authorList>
    </citation>
    <scope>NUCLEOTIDE SEQUENCE [LARGE SCALE GENOMIC DNA]</scope>
</reference>
<sequence length="218" mass="23839">MCVDAIYIACQEFVDWVDGGCWLSLSEDASRTSSLLVLREVPLRSRSQSAGSDVVDGDADSLLVPLNSATSNKTSVEHAFMLRLDVEDVSPCLDFADKKICSALRSALPSLSVEIEPLEGKSPGVKQHCPLMTGQNCAFRLLVEVTKPDGSSESHRWPISSAARQRIAAVADLFQYLTLIRRGLTGTPSSLDSPQTSERPTLTSAETQKTLRWHQFEN</sequence>
<dbReference type="PANTHER" id="PTHR14430">
    <property type="entry name" value="RABIN3-RELATED"/>
    <property type="match status" value="1"/>
</dbReference>
<evidence type="ECO:0000313" key="4">
    <source>
        <dbReference type="EMBL" id="VDK87912.1"/>
    </source>
</evidence>
<evidence type="ECO:0000256" key="1">
    <source>
        <dbReference type="ARBA" id="ARBA00023054"/>
    </source>
</evidence>
<evidence type="ECO:0000256" key="3">
    <source>
        <dbReference type="SAM" id="MobiDB-lite"/>
    </source>
</evidence>
<dbReference type="Pfam" id="PF25555">
    <property type="entry name" value="RAB3A-like_C"/>
    <property type="match status" value="1"/>
</dbReference>
<dbReference type="GO" id="GO:0070319">
    <property type="term" value="C:Golgi to plasma membrane transport vesicle"/>
    <property type="evidence" value="ECO:0007669"/>
    <property type="project" value="TreeGrafter"/>
</dbReference>
<keyword evidence="1" id="KW-0175">Coiled coil</keyword>
<dbReference type="GO" id="GO:0006887">
    <property type="term" value="P:exocytosis"/>
    <property type="evidence" value="ECO:0007669"/>
    <property type="project" value="TreeGrafter"/>
</dbReference>
<feature type="compositionally biased region" description="Polar residues" evidence="3">
    <location>
        <begin position="187"/>
        <end position="210"/>
    </location>
</feature>
<dbReference type="CDD" id="cd21044">
    <property type="entry name" value="Rab11BD_RAB3IP_like"/>
    <property type="match status" value="1"/>
</dbReference>
<evidence type="ECO:0000256" key="2">
    <source>
        <dbReference type="ARBA" id="ARBA00025794"/>
    </source>
</evidence>
<dbReference type="GO" id="GO:0005085">
    <property type="term" value="F:guanyl-nucleotide exchange factor activity"/>
    <property type="evidence" value="ECO:0007669"/>
    <property type="project" value="InterPro"/>
</dbReference>
<dbReference type="InterPro" id="IPR040351">
    <property type="entry name" value="RAB3IL/RAB3IP/Sec2"/>
</dbReference>
<gene>
    <name evidence="4" type="ORF">DILT_LOCUS4104</name>
</gene>
<comment type="similarity">
    <text evidence="2">Belongs to the SEC2 family.</text>
</comment>
<protein>
    <submittedName>
        <fullName evidence="4">Uncharacterized protein</fullName>
    </submittedName>
</protein>
<keyword evidence="5" id="KW-1185">Reference proteome</keyword>
<dbReference type="OrthoDB" id="5560525at2759"/>
<organism evidence="4 5">
    <name type="scientific">Dibothriocephalus latus</name>
    <name type="common">Fish tapeworm</name>
    <name type="synonym">Diphyllobothrium latum</name>
    <dbReference type="NCBI Taxonomy" id="60516"/>
    <lineage>
        <taxon>Eukaryota</taxon>
        <taxon>Metazoa</taxon>
        <taxon>Spiralia</taxon>
        <taxon>Lophotrochozoa</taxon>
        <taxon>Platyhelminthes</taxon>
        <taxon>Cestoda</taxon>
        <taxon>Eucestoda</taxon>
        <taxon>Diphyllobothriidea</taxon>
        <taxon>Diphyllobothriidae</taxon>
        <taxon>Dibothriocephalus</taxon>
    </lineage>
</organism>
<name>A0A3P6TIG6_DIBLA</name>
<feature type="non-terminal residue" evidence="4">
    <location>
        <position position="218"/>
    </location>
</feature>
<dbReference type="Proteomes" id="UP000281553">
    <property type="component" value="Unassembled WGS sequence"/>
</dbReference>
<dbReference type="AlphaFoldDB" id="A0A3P6TIG6"/>
<evidence type="ECO:0000313" key="5">
    <source>
        <dbReference type="Proteomes" id="UP000281553"/>
    </source>
</evidence>
<dbReference type="GO" id="GO:0051286">
    <property type="term" value="C:cell tip"/>
    <property type="evidence" value="ECO:0007669"/>
    <property type="project" value="TreeGrafter"/>
</dbReference>
<proteinExistence type="inferred from homology"/>
<accession>A0A3P6TIG6</accession>
<dbReference type="PANTHER" id="PTHR14430:SF4">
    <property type="entry name" value="GDP_GTP EXCHANGE FACTOR SEC2 N-TERMINAL DOMAIN-CONTAINING PROTEIN"/>
    <property type="match status" value="1"/>
</dbReference>